<feature type="signal peptide" evidence="1">
    <location>
        <begin position="1"/>
        <end position="20"/>
    </location>
</feature>
<evidence type="ECO:0000256" key="1">
    <source>
        <dbReference type="SAM" id="SignalP"/>
    </source>
</evidence>
<dbReference type="EMBL" id="JAUSVP010000004">
    <property type="protein sequence ID" value="MDQ0447268.1"/>
    <property type="molecule type" value="Genomic_DNA"/>
</dbReference>
<keyword evidence="3" id="KW-1185">Reference proteome</keyword>
<gene>
    <name evidence="2" type="ORF">QO012_001764</name>
</gene>
<name>A0ABU0HZR1_9HYPH</name>
<dbReference type="RefSeq" id="WP_238206985.1">
    <property type="nucleotide sequence ID" value="NZ_BPQE01000031.1"/>
</dbReference>
<comment type="caution">
    <text evidence="2">The sequence shown here is derived from an EMBL/GenBank/DDBJ whole genome shotgun (WGS) entry which is preliminary data.</text>
</comment>
<evidence type="ECO:0000313" key="3">
    <source>
        <dbReference type="Proteomes" id="UP001231124"/>
    </source>
</evidence>
<accession>A0ABU0HZR1</accession>
<protein>
    <recommendedName>
        <fullName evidence="4">TonB C-terminal domain-containing protein</fullName>
    </recommendedName>
</protein>
<evidence type="ECO:0008006" key="4">
    <source>
        <dbReference type="Google" id="ProtNLM"/>
    </source>
</evidence>
<keyword evidence="1" id="KW-0732">Signal</keyword>
<feature type="chain" id="PRO_5045409609" description="TonB C-terminal domain-containing protein" evidence="1">
    <location>
        <begin position="21"/>
        <end position="126"/>
    </location>
</feature>
<reference evidence="2 3" key="1">
    <citation type="submission" date="2023-07" db="EMBL/GenBank/DDBJ databases">
        <title>Genomic Encyclopedia of Type Strains, Phase IV (KMG-IV): sequencing the most valuable type-strain genomes for metagenomic binning, comparative biology and taxonomic classification.</title>
        <authorList>
            <person name="Goeker M."/>
        </authorList>
    </citation>
    <scope>NUCLEOTIDE SEQUENCE [LARGE SCALE GENOMIC DNA]</scope>
    <source>
        <strain evidence="2 3">DSM 19013</strain>
    </source>
</reference>
<dbReference type="Proteomes" id="UP001231124">
    <property type="component" value="Unassembled WGS sequence"/>
</dbReference>
<proteinExistence type="predicted"/>
<evidence type="ECO:0000313" key="2">
    <source>
        <dbReference type="EMBL" id="MDQ0447268.1"/>
    </source>
</evidence>
<sequence>MGRGAVILGALLVGAAPAHAASANTLTELWRILGDCAKLGAVPTSAAGSEVTVVFSLKRDGSLLGQPRISHSRLVGNAGDQRDFIAGSLAAISRCLPIPVTDGLGGAIAGRPLRLRLTSHKPERAL</sequence>
<organism evidence="2 3">
    <name type="scientific">Methylobacterium aerolatum</name>
    <dbReference type="NCBI Taxonomy" id="418708"/>
    <lineage>
        <taxon>Bacteria</taxon>
        <taxon>Pseudomonadati</taxon>
        <taxon>Pseudomonadota</taxon>
        <taxon>Alphaproteobacteria</taxon>
        <taxon>Hyphomicrobiales</taxon>
        <taxon>Methylobacteriaceae</taxon>
        <taxon>Methylobacterium</taxon>
    </lineage>
</organism>